<accession>A0A1I5ZCR1</accession>
<feature type="transmembrane region" description="Helical" evidence="1">
    <location>
        <begin position="6"/>
        <end position="28"/>
    </location>
</feature>
<keyword evidence="1" id="KW-0812">Transmembrane</keyword>
<feature type="transmembrane region" description="Helical" evidence="1">
    <location>
        <begin position="40"/>
        <end position="56"/>
    </location>
</feature>
<keyword evidence="1" id="KW-1133">Transmembrane helix</keyword>
<keyword evidence="3" id="KW-1185">Reference proteome</keyword>
<evidence type="ECO:0000313" key="3">
    <source>
        <dbReference type="Proteomes" id="UP000182762"/>
    </source>
</evidence>
<evidence type="ECO:0000256" key="1">
    <source>
        <dbReference type="SAM" id="Phobius"/>
    </source>
</evidence>
<dbReference type="Proteomes" id="UP000182762">
    <property type="component" value="Unassembled WGS sequence"/>
</dbReference>
<gene>
    <name evidence="2" type="ORF">SAMN02745910_01909</name>
</gene>
<proteinExistence type="predicted"/>
<evidence type="ECO:0000313" key="2">
    <source>
        <dbReference type="EMBL" id="SFQ54225.1"/>
    </source>
</evidence>
<organism evidence="2 3">
    <name type="scientific">Priestia endophytica DSM 13796</name>
    <dbReference type="NCBI Taxonomy" id="1121089"/>
    <lineage>
        <taxon>Bacteria</taxon>
        <taxon>Bacillati</taxon>
        <taxon>Bacillota</taxon>
        <taxon>Bacilli</taxon>
        <taxon>Bacillales</taxon>
        <taxon>Bacillaceae</taxon>
        <taxon>Priestia</taxon>
    </lineage>
</organism>
<comment type="caution">
    <text evidence="2">The sequence shown here is derived from an EMBL/GenBank/DDBJ whole genome shotgun (WGS) entry which is preliminary data.</text>
</comment>
<reference evidence="2 3" key="1">
    <citation type="submission" date="2016-10" db="EMBL/GenBank/DDBJ databases">
        <authorList>
            <person name="Varghese N."/>
            <person name="Submissions S."/>
        </authorList>
    </citation>
    <scope>NUCLEOTIDE SEQUENCE [LARGE SCALE GENOMIC DNA]</scope>
    <source>
        <strain evidence="2 3">DSM 13796</strain>
    </source>
</reference>
<sequence>MMTYDFMLTFIIAFLAVSVTGFALNLFLLRKKGNKIKVRIVHLVQSILIAVLFLLFI</sequence>
<name>A0A1I5ZCR1_9BACI</name>
<dbReference type="EMBL" id="FOXX01000004">
    <property type="protein sequence ID" value="SFQ54225.1"/>
    <property type="molecule type" value="Genomic_DNA"/>
</dbReference>
<protein>
    <submittedName>
        <fullName evidence="2">Uncharacterized protein</fullName>
    </submittedName>
</protein>
<keyword evidence="1" id="KW-0472">Membrane</keyword>